<sequence length="67" mass="7712">MLYVKSQFNTYSCVGLVFLWHRWLMADVGFFFGKIRGVEDVGGGNFMDNLADSKLVKLRKKKAMHPI</sequence>
<comment type="caution">
    <text evidence="1">The sequence shown here is derived from an EMBL/GenBank/DDBJ whole genome shotgun (WGS) entry which is preliminary data.</text>
</comment>
<gene>
    <name evidence="1" type="ORF">AWU65_14985</name>
</gene>
<organism evidence="1 2">
    <name type="scientific">Paenibacillus glucanolyticus</name>
    <dbReference type="NCBI Taxonomy" id="59843"/>
    <lineage>
        <taxon>Bacteria</taxon>
        <taxon>Bacillati</taxon>
        <taxon>Bacillota</taxon>
        <taxon>Bacilli</taxon>
        <taxon>Bacillales</taxon>
        <taxon>Paenibacillaceae</taxon>
        <taxon>Paenibacillus</taxon>
    </lineage>
</organism>
<accession>A0A163KCN4</accession>
<proteinExistence type="predicted"/>
<evidence type="ECO:0000313" key="2">
    <source>
        <dbReference type="Proteomes" id="UP000076796"/>
    </source>
</evidence>
<evidence type="ECO:0000313" key="1">
    <source>
        <dbReference type="EMBL" id="KZS47136.1"/>
    </source>
</evidence>
<dbReference type="AlphaFoldDB" id="A0A163KCN4"/>
<name>A0A163KCN4_9BACL</name>
<protein>
    <submittedName>
        <fullName evidence="1">Uncharacterized protein</fullName>
    </submittedName>
</protein>
<dbReference type="EMBL" id="LWMH01000001">
    <property type="protein sequence ID" value="KZS47136.1"/>
    <property type="molecule type" value="Genomic_DNA"/>
</dbReference>
<reference evidence="1" key="1">
    <citation type="journal article" date="2016" name="Genome Announc.">
        <title>Draft genomes of two strains of Paenibacillus glucanolyticus with capability to degrade lignocellulose.</title>
        <authorList>
            <person name="Mathews S.L."/>
            <person name="Pawlak J."/>
            <person name="Grunden A.M."/>
        </authorList>
    </citation>
    <scope>NUCLEOTIDE SEQUENCE [LARGE SCALE GENOMIC DNA]</scope>
    <source>
        <strain evidence="1">SLM1</strain>
    </source>
</reference>
<dbReference type="Proteomes" id="UP000076796">
    <property type="component" value="Unassembled WGS sequence"/>
</dbReference>
<keyword evidence="2" id="KW-1185">Reference proteome</keyword>